<dbReference type="GO" id="GO:0008610">
    <property type="term" value="P:lipid biosynthetic process"/>
    <property type="evidence" value="ECO:0007669"/>
    <property type="project" value="UniProtKB-ARBA"/>
</dbReference>
<reference evidence="3 4" key="1">
    <citation type="journal article" date="2009" name="Stand. Genomic Sci.">
        <title>Complete genome sequence of Catenulispora acidiphila type strain (ID 139908).</title>
        <authorList>
            <person name="Copeland A."/>
            <person name="Lapidus A."/>
            <person name="Glavina Del Rio T."/>
            <person name="Nolan M."/>
            <person name="Lucas S."/>
            <person name="Chen F."/>
            <person name="Tice H."/>
            <person name="Cheng J.F."/>
            <person name="Bruce D."/>
            <person name="Goodwin L."/>
            <person name="Pitluck S."/>
            <person name="Mikhailova N."/>
            <person name="Pati A."/>
            <person name="Ivanova N."/>
            <person name="Mavromatis K."/>
            <person name="Chen A."/>
            <person name="Palaniappan K."/>
            <person name="Chain P."/>
            <person name="Land M."/>
            <person name="Hauser L."/>
            <person name="Chang Y.J."/>
            <person name="Jeffries C.D."/>
            <person name="Chertkov O."/>
            <person name="Brettin T."/>
            <person name="Detter J.C."/>
            <person name="Han C."/>
            <person name="Ali Z."/>
            <person name="Tindall B.J."/>
            <person name="Goker M."/>
            <person name="Bristow J."/>
            <person name="Eisen J.A."/>
            <person name="Markowitz V."/>
            <person name="Hugenholtz P."/>
            <person name="Kyrpides N.C."/>
            <person name="Klenk H.P."/>
        </authorList>
    </citation>
    <scope>NUCLEOTIDE SEQUENCE [LARGE SCALE GENOMIC DNA]</scope>
    <source>
        <strain evidence="4">DSM 44928 / JCM 14897 / NBRC 102108 / NRRL B-24433 / ID139908</strain>
    </source>
</reference>
<dbReference type="GO" id="GO:0009239">
    <property type="term" value="P:enterobactin biosynthetic process"/>
    <property type="evidence" value="ECO:0007669"/>
    <property type="project" value="TreeGrafter"/>
</dbReference>
<dbReference type="Proteomes" id="UP000000851">
    <property type="component" value="Chromosome"/>
</dbReference>
<proteinExistence type="predicted"/>
<keyword evidence="4" id="KW-1185">Reference proteome</keyword>
<dbReference type="eggNOG" id="COG1020">
    <property type="taxonomic scope" value="Bacteria"/>
</dbReference>
<dbReference type="GO" id="GO:0043041">
    <property type="term" value="P:amino acid activation for nonribosomal peptide biosynthetic process"/>
    <property type="evidence" value="ECO:0007669"/>
    <property type="project" value="TreeGrafter"/>
</dbReference>
<dbReference type="PANTHER" id="PTHR45527">
    <property type="entry name" value="NONRIBOSOMAL PEPTIDE SYNTHETASE"/>
    <property type="match status" value="1"/>
</dbReference>
<dbReference type="InParanoid" id="C7Q568"/>
<dbReference type="KEGG" id="cai:Caci_7007"/>
<dbReference type="PANTHER" id="PTHR45527:SF1">
    <property type="entry name" value="FATTY ACID SYNTHASE"/>
    <property type="match status" value="1"/>
</dbReference>
<dbReference type="AlphaFoldDB" id="C7Q568"/>
<feature type="domain" description="Condensation" evidence="2">
    <location>
        <begin position="40"/>
        <end position="447"/>
    </location>
</feature>
<accession>C7Q568</accession>
<evidence type="ECO:0000256" key="1">
    <source>
        <dbReference type="SAM" id="MobiDB-lite"/>
    </source>
</evidence>
<dbReference type="GO" id="GO:0031177">
    <property type="term" value="F:phosphopantetheine binding"/>
    <property type="evidence" value="ECO:0007669"/>
    <property type="project" value="TreeGrafter"/>
</dbReference>
<dbReference type="RefSeq" id="WP_015795565.1">
    <property type="nucleotide sequence ID" value="NC_013131.1"/>
</dbReference>
<dbReference type="InterPro" id="IPR023213">
    <property type="entry name" value="CAT-like_dom_sf"/>
</dbReference>
<dbReference type="InterPro" id="IPR001242">
    <property type="entry name" value="Condensation_dom"/>
</dbReference>
<sequence length="572" mass="62167">MTGTTQDTKTAALGLGQRYIWLRHHQLPAEARHDAHIVTRFPLPPGLSVPQIRTALGHLVRRHEALRTTYHHDADADPWQRVHPAGPVRLVQATVEQDGTPPPAAVVRELSTAPFDLAADWPLRACVITEGGAPRQLVVVMNHMAFDAWSVDRFERELEVLGTALATRRPASLEPVRYQPLHLVGHESETGFQDRHEQAAEFWREQAARLSSDLFARRRSDSPAAPSAATLTSPAALAASRQLADRAGLWPSLVHVALFTALTAAYTGDWLVPHWNFHGNRGEDAFSDVLTCRFSPLLMIVDGRDDPCFSELLRRVAEQTEAVRDHSALGYDEMLEILACAGAIRSRDLRVGSELNFLSHAAHEAGVKRTTFVRNPAPTAWAAFGSDTYLRITELRDAVSVNLQASGAVMDAETVEHFLRGYEAALLALAEPGTDLRISEIKALMDFGKPAAAAQDHWPDKTHEAADIAAGESVDAETLLELRGAIGRAIGVCADMLDLDSAYVPNGGRVLRLPRVLDLLHERGYDGLTLRDLAGGTPLRVLASQLSRNRSAGTSGPDGPPDPPPDTTSAAG</sequence>
<feature type="region of interest" description="Disordered" evidence="1">
    <location>
        <begin position="545"/>
        <end position="572"/>
    </location>
</feature>
<dbReference type="EMBL" id="CP001700">
    <property type="protein sequence ID" value="ACU75837.1"/>
    <property type="molecule type" value="Genomic_DNA"/>
</dbReference>
<evidence type="ECO:0000259" key="2">
    <source>
        <dbReference type="Pfam" id="PF00668"/>
    </source>
</evidence>
<dbReference type="Pfam" id="PF00668">
    <property type="entry name" value="Condensation"/>
    <property type="match status" value="1"/>
</dbReference>
<dbReference type="GO" id="GO:0047527">
    <property type="term" value="F:2,3-dihydroxybenzoate-serine ligase activity"/>
    <property type="evidence" value="ECO:0007669"/>
    <property type="project" value="TreeGrafter"/>
</dbReference>
<dbReference type="SUPFAM" id="SSF52777">
    <property type="entry name" value="CoA-dependent acyltransferases"/>
    <property type="match status" value="2"/>
</dbReference>
<gene>
    <name evidence="3" type="ordered locus">Caci_7007</name>
</gene>
<dbReference type="GO" id="GO:0005829">
    <property type="term" value="C:cytosol"/>
    <property type="evidence" value="ECO:0007669"/>
    <property type="project" value="TreeGrafter"/>
</dbReference>
<evidence type="ECO:0000313" key="4">
    <source>
        <dbReference type="Proteomes" id="UP000000851"/>
    </source>
</evidence>
<evidence type="ECO:0000313" key="3">
    <source>
        <dbReference type="EMBL" id="ACU75837.1"/>
    </source>
</evidence>
<dbReference type="OrthoDB" id="3405520at2"/>
<dbReference type="STRING" id="479433.Caci_7007"/>
<dbReference type="HOGENOM" id="CLU_417912_0_0_11"/>
<protein>
    <submittedName>
        <fullName evidence="3">Condensation domain protein</fullName>
    </submittedName>
</protein>
<dbReference type="Gene3D" id="3.30.559.10">
    <property type="entry name" value="Chloramphenicol acetyltransferase-like domain"/>
    <property type="match status" value="1"/>
</dbReference>
<organism evidence="3 4">
    <name type="scientific">Catenulispora acidiphila (strain DSM 44928 / JCM 14897 / NBRC 102108 / NRRL B-24433 / ID139908)</name>
    <dbReference type="NCBI Taxonomy" id="479433"/>
    <lineage>
        <taxon>Bacteria</taxon>
        <taxon>Bacillati</taxon>
        <taxon>Actinomycetota</taxon>
        <taxon>Actinomycetes</taxon>
        <taxon>Catenulisporales</taxon>
        <taxon>Catenulisporaceae</taxon>
        <taxon>Catenulispora</taxon>
    </lineage>
</organism>
<dbReference type="Gene3D" id="3.30.559.30">
    <property type="entry name" value="Nonribosomal peptide synthetase, condensation domain"/>
    <property type="match status" value="1"/>
</dbReference>
<dbReference type="GO" id="GO:0009366">
    <property type="term" value="C:enterobactin synthetase complex"/>
    <property type="evidence" value="ECO:0007669"/>
    <property type="project" value="TreeGrafter"/>
</dbReference>
<name>C7Q568_CATAD</name>